<organism evidence="1 2">
    <name type="scientific">Alcaligenes endophyticus</name>
    <dbReference type="NCBI Taxonomy" id="1929088"/>
    <lineage>
        <taxon>Bacteria</taxon>
        <taxon>Pseudomonadati</taxon>
        <taxon>Pseudomonadota</taxon>
        <taxon>Betaproteobacteria</taxon>
        <taxon>Burkholderiales</taxon>
        <taxon>Alcaligenaceae</taxon>
        <taxon>Alcaligenes</taxon>
    </lineage>
</organism>
<gene>
    <name evidence="1" type="ORF">LMS43_04470</name>
</gene>
<proteinExistence type="predicted"/>
<dbReference type="RefSeq" id="WP_266122156.1">
    <property type="nucleotide sequence ID" value="NZ_JAJHNU010000001.1"/>
</dbReference>
<keyword evidence="2" id="KW-1185">Reference proteome</keyword>
<reference evidence="1" key="1">
    <citation type="submission" date="2021-11" db="EMBL/GenBank/DDBJ databases">
        <title>Draft genome sequence of Alcaligenes endophyticus type strain CCUG 75668T.</title>
        <authorList>
            <person name="Salva-Serra F."/>
            <person name="Duran R.E."/>
            <person name="Seeger M."/>
            <person name="Moore E.R.B."/>
            <person name="Jaen-Luchoro D."/>
        </authorList>
    </citation>
    <scope>NUCLEOTIDE SEQUENCE</scope>
    <source>
        <strain evidence="1">CCUG 75668</strain>
    </source>
</reference>
<protein>
    <submittedName>
        <fullName evidence="1">Uncharacterized protein</fullName>
    </submittedName>
</protein>
<evidence type="ECO:0000313" key="2">
    <source>
        <dbReference type="Proteomes" id="UP001168613"/>
    </source>
</evidence>
<evidence type="ECO:0000313" key="1">
    <source>
        <dbReference type="EMBL" id="MDN4120537.1"/>
    </source>
</evidence>
<accession>A0ABT8EGX0</accession>
<comment type="caution">
    <text evidence="1">The sequence shown here is derived from an EMBL/GenBank/DDBJ whole genome shotgun (WGS) entry which is preliminary data.</text>
</comment>
<name>A0ABT8EGX0_9BURK</name>
<dbReference type="EMBL" id="JAJHNU010000001">
    <property type="protein sequence ID" value="MDN4120537.1"/>
    <property type="molecule type" value="Genomic_DNA"/>
</dbReference>
<dbReference type="Proteomes" id="UP001168613">
    <property type="component" value="Unassembled WGS sequence"/>
</dbReference>
<sequence>MVSSSRRAFLSGRTVSQSPWAAFCQRLRRDIQGVLVELDSSPGIEQGRLHPGSSADVELARQLAIEYSVQLALDGLPMANPYHTGAVLYLAPDHRMARCERLDAASSLWFVQPGCLMGELEAQGFSGLAEVNPGLTVAAWLADRRHHMWPQGFTQLSGVEHASILLADGTRANLGPFGANNKNPLNSMRLQQMIPALFQLQATCPAHPEHYWTARYRLDALQPDAAYGINLAHLLLGHGGDLAWVDWLVLDQHMHALAVPQDWQWPMPQDTDVIATQDLDEAVRQWFDPAGLFSYPGQEL</sequence>